<accession>A0A6J5VCP3</accession>
<evidence type="ECO:0000313" key="1">
    <source>
        <dbReference type="EMBL" id="CAB4286799.1"/>
    </source>
</evidence>
<dbReference type="Proteomes" id="UP000507222">
    <property type="component" value="Unassembled WGS sequence"/>
</dbReference>
<sequence>MSPTEEAGYLEELYVSASRVIQLTYHTANTPGTIKDEDIHALGTTLGCQKPSSNYASVVPSTMHII</sequence>
<dbReference type="EMBL" id="CAEKDK010000007">
    <property type="protein sequence ID" value="CAB4286799.1"/>
    <property type="molecule type" value="Genomic_DNA"/>
</dbReference>
<dbReference type="AlphaFoldDB" id="A0A6J5VCP3"/>
<proteinExistence type="predicted"/>
<reference evidence="1 2" key="1">
    <citation type="submission" date="2020-05" db="EMBL/GenBank/DDBJ databases">
        <authorList>
            <person name="Campoy J."/>
            <person name="Schneeberger K."/>
            <person name="Spophaly S."/>
        </authorList>
    </citation>
    <scope>NUCLEOTIDE SEQUENCE [LARGE SCALE GENOMIC DNA]</scope>
    <source>
        <strain evidence="1">PruArmRojPasFocal</strain>
    </source>
</reference>
<gene>
    <name evidence="1" type="ORF">CURHAP_LOCUS44516</name>
</gene>
<evidence type="ECO:0000313" key="2">
    <source>
        <dbReference type="Proteomes" id="UP000507222"/>
    </source>
</evidence>
<protein>
    <submittedName>
        <fullName evidence="1">Uncharacterized protein</fullName>
    </submittedName>
</protein>
<name>A0A6J5VCP3_PRUAR</name>
<organism evidence="1 2">
    <name type="scientific">Prunus armeniaca</name>
    <name type="common">Apricot</name>
    <name type="synonym">Armeniaca vulgaris</name>
    <dbReference type="NCBI Taxonomy" id="36596"/>
    <lineage>
        <taxon>Eukaryota</taxon>
        <taxon>Viridiplantae</taxon>
        <taxon>Streptophyta</taxon>
        <taxon>Embryophyta</taxon>
        <taxon>Tracheophyta</taxon>
        <taxon>Spermatophyta</taxon>
        <taxon>Magnoliopsida</taxon>
        <taxon>eudicotyledons</taxon>
        <taxon>Gunneridae</taxon>
        <taxon>Pentapetalae</taxon>
        <taxon>rosids</taxon>
        <taxon>fabids</taxon>
        <taxon>Rosales</taxon>
        <taxon>Rosaceae</taxon>
        <taxon>Amygdaloideae</taxon>
        <taxon>Amygdaleae</taxon>
        <taxon>Prunus</taxon>
    </lineage>
</organism>